<evidence type="ECO:0000256" key="7">
    <source>
        <dbReference type="SAM" id="Coils"/>
    </source>
</evidence>
<evidence type="ECO:0000259" key="9">
    <source>
        <dbReference type="PROSITE" id="PS50109"/>
    </source>
</evidence>
<dbReference type="InterPro" id="IPR000792">
    <property type="entry name" value="Tscrpt_reg_LuxR_C"/>
</dbReference>
<dbReference type="GO" id="GO:0000156">
    <property type="term" value="F:phosphorelay response regulator activity"/>
    <property type="evidence" value="ECO:0007669"/>
    <property type="project" value="InterPro"/>
</dbReference>
<dbReference type="InterPro" id="IPR016032">
    <property type="entry name" value="Sig_transdc_resp-reg_C-effctor"/>
</dbReference>
<dbReference type="CDD" id="cd00082">
    <property type="entry name" value="HisKA"/>
    <property type="match status" value="1"/>
</dbReference>
<dbReference type="GO" id="GO:0006935">
    <property type="term" value="P:chemotaxis"/>
    <property type="evidence" value="ECO:0007669"/>
    <property type="project" value="UniProtKB-UniRule"/>
</dbReference>
<feature type="active site" evidence="5">
    <location>
        <position position="31"/>
    </location>
</feature>
<dbReference type="Pfam" id="PF01739">
    <property type="entry name" value="CheR"/>
    <property type="match status" value="1"/>
</dbReference>
<dbReference type="InterPro" id="IPR036097">
    <property type="entry name" value="HisK_dim/P_sf"/>
</dbReference>
<dbReference type="InterPro" id="IPR000673">
    <property type="entry name" value="Sig_transdc_resp-reg_Me-estase"/>
</dbReference>
<dbReference type="Pfam" id="PF00196">
    <property type="entry name" value="GerE"/>
    <property type="match status" value="1"/>
</dbReference>
<keyword evidence="3 5" id="KW-0145">Chemotaxis</keyword>
<keyword evidence="7" id="KW-0175">Coiled coil</keyword>
<dbReference type="InterPro" id="IPR003594">
    <property type="entry name" value="HATPase_dom"/>
</dbReference>
<dbReference type="Pfam" id="PF13596">
    <property type="entry name" value="PAS_10"/>
    <property type="match status" value="1"/>
</dbReference>
<feature type="active site" evidence="5">
    <location>
        <position position="150"/>
    </location>
</feature>
<feature type="domain" description="Histidine kinase" evidence="9">
    <location>
        <begin position="869"/>
        <end position="1082"/>
    </location>
</feature>
<evidence type="ECO:0000256" key="2">
    <source>
        <dbReference type="ARBA" id="ARBA00012438"/>
    </source>
</evidence>
<organism evidence="13">
    <name type="scientific">uncultured Alphaproteobacteria bacterium</name>
    <dbReference type="NCBI Taxonomy" id="91750"/>
    <lineage>
        <taxon>Bacteria</taxon>
        <taxon>Pseudomonadati</taxon>
        <taxon>Pseudomonadota</taxon>
        <taxon>Alphaproteobacteria</taxon>
        <taxon>environmental samples</taxon>
    </lineage>
</organism>
<dbReference type="Gene3D" id="1.10.10.10">
    <property type="entry name" value="Winged helix-like DNA-binding domain superfamily/Winged helix DNA-binding domain"/>
    <property type="match status" value="1"/>
</dbReference>
<dbReference type="PROSITE" id="PS50109">
    <property type="entry name" value="HIS_KIN"/>
    <property type="match status" value="1"/>
</dbReference>
<evidence type="ECO:0000259" key="10">
    <source>
        <dbReference type="PROSITE" id="PS50110"/>
    </source>
</evidence>
<comment type="catalytic activity">
    <reaction evidence="1">
        <text>ATP + protein L-histidine = ADP + protein N-phospho-L-histidine.</text>
        <dbReference type="EC" id="2.7.13.3"/>
    </reaction>
</comment>
<dbReference type="GO" id="GO:0005737">
    <property type="term" value="C:cytoplasm"/>
    <property type="evidence" value="ECO:0007669"/>
    <property type="project" value="InterPro"/>
</dbReference>
<feature type="domain" description="CheB-type methylesterase" evidence="11">
    <location>
        <begin position="19"/>
        <end position="208"/>
    </location>
</feature>
<keyword evidence="13" id="KW-0808">Transferase</keyword>
<name>A0A212ITL9_9PROT</name>
<dbReference type="SMART" id="SM00448">
    <property type="entry name" value="REC"/>
    <property type="match status" value="2"/>
</dbReference>
<evidence type="ECO:0000256" key="1">
    <source>
        <dbReference type="ARBA" id="ARBA00000085"/>
    </source>
</evidence>
<dbReference type="InterPro" id="IPR022641">
    <property type="entry name" value="CheR_N"/>
</dbReference>
<keyword evidence="6" id="KW-0597">Phosphoprotein</keyword>
<dbReference type="CDD" id="cd06170">
    <property type="entry name" value="LuxR_C_like"/>
    <property type="match status" value="1"/>
</dbReference>
<gene>
    <name evidence="13" type="ORF">KL86APRO_10007</name>
</gene>
<keyword evidence="4" id="KW-0238">DNA-binding</keyword>
<dbReference type="InterPro" id="IPR036890">
    <property type="entry name" value="HATPase_C_sf"/>
</dbReference>
<dbReference type="FunFam" id="3.30.565.10:FF:000049">
    <property type="entry name" value="Two-component sensor histidine kinase"/>
    <property type="match status" value="1"/>
</dbReference>
<evidence type="ECO:0000256" key="3">
    <source>
        <dbReference type="ARBA" id="ARBA00022500"/>
    </source>
</evidence>
<dbReference type="InterPro" id="IPR003661">
    <property type="entry name" value="HisK_dim/P_dom"/>
</dbReference>
<dbReference type="Gene3D" id="3.40.50.150">
    <property type="entry name" value="Vaccinia Virus protein VP39"/>
    <property type="match status" value="1"/>
</dbReference>
<accession>A0A212ITL9</accession>
<feature type="domain" description="CheR-type methyltransferase" evidence="12">
    <location>
        <begin position="224"/>
        <end position="486"/>
    </location>
</feature>
<proteinExistence type="predicted"/>
<evidence type="ECO:0000256" key="4">
    <source>
        <dbReference type="ARBA" id="ARBA00023125"/>
    </source>
</evidence>
<dbReference type="InterPro" id="IPR035965">
    <property type="entry name" value="PAS-like_dom_sf"/>
</dbReference>
<dbReference type="Pfam" id="PF00072">
    <property type="entry name" value="Response_reg"/>
    <property type="match status" value="2"/>
</dbReference>
<reference evidence="13" key="1">
    <citation type="submission" date="2016-04" db="EMBL/GenBank/DDBJ databases">
        <authorList>
            <person name="Evans L.H."/>
            <person name="Alamgir A."/>
            <person name="Owens N."/>
            <person name="Weber N.D."/>
            <person name="Virtaneva K."/>
            <person name="Barbian K."/>
            <person name="Babar A."/>
            <person name="Rosenke K."/>
        </authorList>
    </citation>
    <scope>NUCLEOTIDE SEQUENCE</scope>
    <source>
        <strain evidence="13">86</strain>
    </source>
</reference>
<dbReference type="Gene3D" id="1.10.287.130">
    <property type="match status" value="1"/>
</dbReference>
<dbReference type="PROSITE" id="PS50043">
    <property type="entry name" value="HTH_LUXR_2"/>
    <property type="match status" value="1"/>
</dbReference>
<dbReference type="SUPFAM" id="SSF46894">
    <property type="entry name" value="C-terminal effector domain of the bipartite response regulators"/>
    <property type="match status" value="1"/>
</dbReference>
<feature type="modified residue" description="4-aspartylphosphate" evidence="6">
    <location>
        <position position="1285"/>
    </location>
</feature>
<dbReference type="SMART" id="SM00421">
    <property type="entry name" value="HTH_LUXR"/>
    <property type="match status" value="1"/>
</dbReference>
<feature type="modified residue" description="4-aspartylphosphate" evidence="6">
    <location>
        <position position="1155"/>
    </location>
</feature>
<dbReference type="PROSITE" id="PS50123">
    <property type="entry name" value="CHER"/>
    <property type="match status" value="1"/>
</dbReference>
<evidence type="ECO:0000256" key="6">
    <source>
        <dbReference type="PROSITE-ProRule" id="PRU00169"/>
    </source>
</evidence>
<dbReference type="SMART" id="SM00388">
    <property type="entry name" value="HisKA"/>
    <property type="match status" value="1"/>
</dbReference>
<keyword evidence="5" id="KW-0378">Hydrolase</keyword>
<evidence type="ECO:0000259" key="12">
    <source>
        <dbReference type="PROSITE" id="PS50123"/>
    </source>
</evidence>
<dbReference type="GO" id="GO:0006355">
    <property type="term" value="P:regulation of DNA-templated transcription"/>
    <property type="evidence" value="ECO:0007669"/>
    <property type="project" value="InterPro"/>
</dbReference>
<dbReference type="CDD" id="cd00156">
    <property type="entry name" value="REC"/>
    <property type="match status" value="1"/>
</dbReference>
<dbReference type="InterPro" id="IPR029063">
    <property type="entry name" value="SAM-dependent_MTases_sf"/>
</dbReference>
<evidence type="ECO:0000256" key="5">
    <source>
        <dbReference type="PROSITE-ProRule" id="PRU00050"/>
    </source>
</evidence>
<dbReference type="SUPFAM" id="SSF53335">
    <property type="entry name" value="S-adenosyl-L-methionine-dependent methyltransferases"/>
    <property type="match status" value="1"/>
</dbReference>
<protein>
    <recommendedName>
        <fullName evidence="2">histidine kinase</fullName>
        <ecNumber evidence="2">2.7.13.3</ecNumber>
    </recommendedName>
</protein>
<dbReference type="Gene3D" id="3.40.50.2300">
    <property type="match status" value="2"/>
</dbReference>
<dbReference type="SMART" id="SM00138">
    <property type="entry name" value="MeTrc"/>
    <property type="match status" value="1"/>
</dbReference>
<dbReference type="Gene3D" id="3.30.565.10">
    <property type="entry name" value="Histidine kinase-like ATPase, C-terminal domain"/>
    <property type="match status" value="1"/>
</dbReference>
<dbReference type="Gene3D" id="3.30.450.20">
    <property type="entry name" value="PAS domain"/>
    <property type="match status" value="1"/>
</dbReference>
<dbReference type="Pfam" id="PF02518">
    <property type="entry name" value="HATPase_c"/>
    <property type="match status" value="1"/>
</dbReference>
<dbReference type="PRINTS" id="PR00996">
    <property type="entry name" value="CHERMTFRASE"/>
</dbReference>
<dbReference type="PANTHER" id="PTHR24422">
    <property type="entry name" value="CHEMOTAXIS PROTEIN METHYLTRANSFERASE"/>
    <property type="match status" value="1"/>
</dbReference>
<dbReference type="InterPro" id="IPR001789">
    <property type="entry name" value="Sig_transdc_resp-reg_receiver"/>
</dbReference>
<dbReference type="GO" id="GO:0008984">
    <property type="term" value="F:protein-glutamate methylesterase activity"/>
    <property type="evidence" value="ECO:0007669"/>
    <property type="project" value="InterPro"/>
</dbReference>
<dbReference type="InterPro" id="IPR005467">
    <property type="entry name" value="His_kinase_dom"/>
</dbReference>
<feature type="domain" description="Response regulatory" evidence="10">
    <location>
        <begin position="1104"/>
        <end position="1220"/>
    </location>
</feature>
<dbReference type="InterPro" id="IPR000780">
    <property type="entry name" value="CheR_MeTrfase"/>
</dbReference>
<dbReference type="Pfam" id="PF01339">
    <property type="entry name" value="CheB_methylest"/>
    <property type="match status" value="1"/>
</dbReference>
<dbReference type="InterPro" id="IPR050903">
    <property type="entry name" value="Bact_Chemotaxis_MeTrfase"/>
</dbReference>
<dbReference type="InterPro" id="IPR011006">
    <property type="entry name" value="CheY-like_superfamily"/>
</dbReference>
<evidence type="ECO:0000259" key="8">
    <source>
        <dbReference type="PROSITE" id="PS50043"/>
    </source>
</evidence>
<dbReference type="EC" id="2.7.13.3" evidence="2"/>
<keyword evidence="13" id="KW-0489">Methyltransferase</keyword>
<dbReference type="PROSITE" id="PS50122">
    <property type="entry name" value="CHEB"/>
    <property type="match status" value="1"/>
</dbReference>
<dbReference type="GO" id="GO:0032259">
    <property type="term" value="P:methylation"/>
    <property type="evidence" value="ECO:0007669"/>
    <property type="project" value="UniProtKB-KW"/>
</dbReference>
<dbReference type="PANTHER" id="PTHR24422:SF10">
    <property type="entry name" value="CHEMOTAXIS PROTEIN METHYLTRANSFERASE 2"/>
    <property type="match status" value="1"/>
</dbReference>
<dbReference type="SUPFAM" id="SSF47384">
    <property type="entry name" value="Homodimeric domain of signal transducing histidine kinase"/>
    <property type="match status" value="1"/>
</dbReference>
<dbReference type="GO" id="GO:0003677">
    <property type="term" value="F:DNA binding"/>
    <property type="evidence" value="ECO:0007669"/>
    <property type="project" value="UniProtKB-KW"/>
</dbReference>
<dbReference type="SUPFAM" id="SSF55785">
    <property type="entry name" value="PYP-like sensor domain (PAS domain)"/>
    <property type="match status" value="1"/>
</dbReference>
<dbReference type="SMART" id="SM00387">
    <property type="entry name" value="HATPase_c"/>
    <property type="match status" value="1"/>
</dbReference>
<dbReference type="PRINTS" id="PR00038">
    <property type="entry name" value="HTHLUXR"/>
</dbReference>
<dbReference type="Pfam" id="PF00512">
    <property type="entry name" value="HisKA"/>
    <property type="match status" value="1"/>
</dbReference>
<dbReference type="Pfam" id="PF03705">
    <property type="entry name" value="CheR_N"/>
    <property type="match status" value="1"/>
</dbReference>
<dbReference type="GO" id="GO:0000155">
    <property type="term" value="F:phosphorelay sensor kinase activity"/>
    <property type="evidence" value="ECO:0007669"/>
    <property type="project" value="InterPro"/>
</dbReference>
<evidence type="ECO:0000259" key="11">
    <source>
        <dbReference type="PROSITE" id="PS50122"/>
    </source>
</evidence>
<dbReference type="PROSITE" id="PS50110">
    <property type="entry name" value="RESPONSE_REGULATORY"/>
    <property type="match status" value="2"/>
</dbReference>
<dbReference type="InterPro" id="IPR036388">
    <property type="entry name" value="WH-like_DNA-bd_sf"/>
</dbReference>
<dbReference type="InterPro" id="IPR022642">
    <property type="entry name" value="CheR_C"/>
</dbReference>
<dbReference type="PROSITE" id="PS00622">
    <property type="entry name" value="HTH_LUXR_1"/>
    <property type="match status" value="1"/>
</dbReference>
<dbReference type="CDD" id="cd16434">
    <property type="entry name" value="CheB-CheR_fusion"/>
    <property type="match status" value="1"/>
</dbReference>
<dbReference type="SUPFAM" id="SSF52738">
    <property type="entry name" value="Methylesterase CheB, C-terminal domain"/>
    <property type="match status" value="1"/>
</dbReference>
<feature type="domain" description="Response regulatory" evidence="10">
    <location>
        <begin position="1236"/>
        <end position="1350"/>
    </location>
</feature>
<dbReference type="Gene3D" id="3.40.50.180">
    <property type="entry name" value="Methylesterase CheB, C-terminal domain"/>
    <property type="match status" value="1"/>
</dbReference>
<feature type="active site" evidence="5">
    <location>
        <position position="58"/>
    </location>
</feature>
<sequence>MIARAQPVKTIGRTPEAGESGGFPVVGIGASAGGLEACRNLLSTLPADSGMAFILVLHLDPHHESMMVDLLATQTSLTVRQAADGMPIAPNCLYIIPPGTYLTVADRVLGVSAPDACHGARMPFDVLLASLAEDCAARAACVVLSGSGNDGSAGLAQVKRRSGVVIAQDPEEAGFDGMPRSAIATGMVDLVLPVAEISRALIARVRDRVLPAEQAAEPPDTAWLDEIIELLRTTTAHDFRLYKPGTLQRRIERRMGMAGIAATDRARYPELLRTTPGELNELATDLLINVTSFFRDPEVFEFLARNVVPDLVRAHAPDRPLRIWSAGCSSGEETYSLAMLFLEEIAASGSQVRLQMFASDVDPDAVALAREGVYPASIAEAVRHDRLARFFTKSGDGYRVLPELRSSVVFAVQDVLADPPFSRIDLISCRNLLIYLRPEAQERVLMLFHFALSEGGLLLLGNSETVGKIEDRFEVVSKTARVYRRSGPPAAKGGFPLIGGDIRPTLPVSPRPVAASHAIPIADFCREKVVEAYAPATVLITRDGECLYSLGPVDRYLKLAPGQPTRDVLALAREEVLGRLRAAIREATRTGARAVAGGGRISCDGETVGFRVEALPVANEGEALLLIGFVDEPVPEGTATADAGEAAGAQAAELAQELDAARAELHDALRTIETLAKEQKATAEEASSVQEEYQSTNEELMTSKEELQSLNEELTALNSRLQETLERQRVTSNDLQNVLYSTNTATIFLDSALRIRFFTPATKAVFNVIPGDIGRPLADLNSLAADEALLADARTVLDTGEPIEREIASHSGTWFIRRIMPYRTHESRVEGVVITFDDNTGRKHAADALEIARRQAQQASLAKSRFLAAASHDLRQPLQTLSLLHGLVAKTVADARGRQLVARLDETMDTISGMLDTLLDINQIETGTIRAEVVRFPINDLLLRIRDEFVFHAEAQGLSLRVVRCGLTIESDPRLLEQMIRNLLANALKYTKSGKVLLGCRRRRDHLSIEIRDTGIGIPEDELQAIFEEYHQLDNAARERSRGLGLGLAIVKRLGDLLGHRVRVSSRPGKGSSFAIEVKQNPSPVAAAAALPHPASARLPRSATILVVEDDPGVRDLIGVALRNEGHRTAIAADGVAALAMVAEGEVAPDLLLADFSLPNGLNGLQLAARLRERNAELPVVILTGDTSADTLREIARLECEHLNKPVKLESLVNAIHDNLGAARPVAAPAASPPTLIYVVDDDDRLRAGIRETFESEGLTVADFPSAEAFLAAFDPGRAACLLVDAYLPGMSGLALLRHLRETRAMPSSIMITGSGDVALAVEAMKAGALDFIEKPISSSALLESLRRSRDHVADLATTGNWRKHAQACLGRLTARQREILDMVLAGAPSKNIAADLGISQRTVENHRASIMKKFGAKSLPELARLAIAAEPGRGRP</sequence>
<evidence type="ECO:0000313" key="13">
    <source>
        <dbReference type="EMBL" id="SBV90517.1"/>
    </source>
</evidence>
<feature type="domain" description="HTH luxR-type" evidence="8">
    <location>
        <begin position="1366"/>
        <end position="1431"/>
    </location>
</feature>
<dbReference type="SUPFAM" id="SSF47757">
    <property type="entry name" value="Chemotaxis receptor methyltransferase CheR, N-terminal domain"/>
    <property type="match status" value="1"/>
</dbReference>
<dbReference type="InterPro" id="IPR035909">
    <property type="entry name" value="CheB_C"/>
</dbReference>
<dbReference type="GO" id="GO:0008757">
    <property type="term" value="F:S-adenosylmethionine-dependent methyltransferase activity"/>
    <property type="evidence" value="ECO:0007669"/>
    <property type="project" value="InterPro"/>
</dbReference>
<dbReference type="EMBL" id="FLUO01000001">
    <property type="protein sequence ID" value="SBV90517.1"/>
    <property type="molecule type" value="Genomic_DNA"/>
</dbReference>
<dbReference type="SUPFAM" id="SSF52172">
    <property type="entry name" value="CheY-like"/>
    <property type="match status" value="2"/>
</dbReference>
<dbReference type="SUPFAM" id="SSF55874">
    <property type="entry name" value="ATPase domain of HSP90 chaperone/DNA topoisomerase II/histidine kinase"/>
    <property type="match status" value="1"/>
</dbReference>
<feature type="coiled-coil region" evidence="7">
    <location>
        <begin position="644"/>
        <end position="731"/>
    </location>
</feature>